<keyword evidence="9" id="KW-0436">Ligase</keyword>
<comment type="catalytic activity">
    <reaction evidence="20">
        <text>tRNA(Phe) + L-phenylalanine + ATP = L-phenylalanyl-tRNA(Phe) + AMP + diphosphate + H(+)</text>
        <dbReference type="Rhea" id="RHEA:19413"/>
        <dbReference type="Rhea" id="RHEA-COMP:9668"/>
        <dbReference type="Rhea" id="RHEA-COMP:9699"/>
        <dbReference type="ChEBI" id="CHEBI:15378"/>
        <dbReference type="ChEBI" id="CHEBI:30616"/>
        <dbReference type="ChEBI" id="CHEBI:33019"/>
        <dbReference type="ChEBI" id="CHEBI:58095"/>
        <dbReference type="ChEBI" id="CHEBI:78442"/>
        <dbReference type="ChEBI" id="CHEBI:78531"/>
        <dbReference type="ChEBI" id="CHEBI:456215"/>
        <dbReference type="EC" id="6.1.1.20"/>
    </reaction>
</comment>
<evidence type="ECO:0000256" key="17">
    <source>
        <dbReference type="ARBA" id="ARBA00023136"/>
    </source>
</evidence>
<evidence type="ECO:0000256" key="9">
    <source>
        <dbReference type="ARBA" id="ARBA00022598"/>
    </source>
</evidence>
<keyword evidence="21" id="KW-0175">Coiled coil</keyword>
<dbReference type="CDD" id="cd00769">
    <property type="entry name" value="PheRS_beta_core"/>
    <property type="match status" value="1"/>
</dbReference>
<comment type="subunit">
    <text evidence="5">Tetramer of two alpha and two beta subunits.</text>
</comment>
<dbReference type="WBParaSite" id="DME_0000531301-mRNA-1">
    <property type="protein sequence ID" value="DME_0000531301-mRNA-1"/>
    <property type="gene ID" value="DME_0000531301"/>
</dbReference>
<keyword evidence="17 22" id="KW-0472">Membrane</keyword>
<evidence type="ECO:0000256" key="20">
    <source>
        <dbReference type="ARBA" id="ARBA00049255"/>
    </source>
</evidence>
<evidence type="ECO:0000256" key="22">
    <source>
        <dbReference type="SAM" id="Phobius"/>
    </source>
</evidence>
<evidence type="ECO:0000256" key="18">
    <source>
        <dbReference type="ARBA" id="ARBA00023146"/>
    </source>
</evidence>
<dbReference type="InterPro" id="IPR004531">
    <property type="entry name" value="Phe-tRNA-synth_IIc_bsu_arc_euk"/>
</dbReference>
<dbReference type="GO" id="GO:0016020">
    <property type="term" value="C:membrane"/>
    <property type="evidence" value="ECO:0007669"/>
    <property type="project" value="UniProtKB-SubCell"/>
</dbReference>
<evidence type="ECO:0000256" key="7">
    <source>
        <dbReference type="ARBA" id="ARBA00017032"/>
    </source>
</evidence>
<evidence type="ECO:0000256" key="5">
    <source>
        <dbReference type="ARBA" id="ARBA00011209"/>
    </source>
</evidence>
<dbReference type="PANTHER" id="PTHR10947:SF0">
    <property type="entry name" value="PHENYLALANINE--TRNA LIGASE BETA SUBUNIT"/>
    <property type="match status" value="1"/>
</dbReference>
<evidence type="ECO:0000256" key="16">
    <source>
        <dbReference type="ARBA" id="ARBA00022989"/>
    </source>
</evidence>
<feature type="transmembrane region" description="Helical" evidence="22">
    <location>
        <begin position="561"/>
        <end position="582"/>
    </location>
</feature>
<evidence type="ECO:0000256" key="4">
    <source>
        <dbReference type="ARBA" id="ARBA00007438"/>
    </source>
</evidence>
<evidence type="ECO:0000256" key="19">
    <source>
        <dbReference type="ARBA" id="ARBA00033189"/>
    </source>
</evidence>
<accession>A0A158Q4P1</accession>
<reference evidence="24 26" key="2">
    <citation type="submission" date="2018-11" db="EMBL/GenBank/DDBJ databases">
        <authorList>
            <consortium name="Pathogen Informatics"/>
        </authorList>
    </citation>
    <scope>NUCLEOTIDE SEQUENCE [LARGE SCALE GENOMIC DNA]</scope>
</reference>
<gene>
    <name evidence="24" type="ORF">DME_LOCUS9112</name>
</gene>
<dbReference type="Gene3D" id="3.50.40.10">
    <property type="entry name" value="Phenylalanyl-trna Synthetase, Chain B, domain 3"/>
    <property type="match status" value="1"/>
</dbReference>
<dbReference type="Proteomes" id="UP000038040">
    <property type="component" value="Unplaced"/>
</dbReference>
<dbReference type="OrthoDB" id="1698572at2759"/>
<evidence type="ECO:0000313" key="27">
    <source>
        <dbReference type="WBParaSite" id="DME_0000531301-mRNA-1"/>
    </source>
</evidence>
<dbReference type="Gene3D" id="3.30.930.10">
    <property type="entry name" value="Bira Bifunctional Protein, Domain 2"/>
    <property type="match status" value="1"/>
</dbReference>
<dbReference type="FunFam" id="3.50.40.10:FF:000002">
    <property type="entry name" value="phenylalanine--tRNA ligase beta subunit"/>
    <property type="match status" value="1"/>
</dbReference>
<evidence type="ECO:0000313" key="25">
    <source>
        <dbReference type="Proteomes" id="UP000038040"/>
    </source>
</evidence>
<evidence type="ECO:0000256" key="21">
    <source>
        <dbReference type="SAM" id="Coils"/>
    </source>
</evidence>
<keyword evidence="16 22" id="KW-1133">Transmembrane helix</keyword>
<keyword evidence="10 22" id="KW-0812">Transmembrane</keyword>
<dbReference type="FunFam" id="3.30.930.10:FF:000032">
    <property type="entry name" value="Phenylalanine--tRNA ligase beta subunit"/>
    <property type="match status" value="1"/>
</dbReference>
<sequence>MLSGCALASEELDDLFFKYGLELDEIVHENLEIQKGNQRKSVEEEIYKIELPANRYDLLSIEGLSRAILIFNQQLNPPKYSLSNAEQKERIIILPETAAVRPFIVGAILRNVTLDSDAYASFLDLQDKLHQNICRKRTLVAIGTHDYDTIKGPFKYGAEIPSEIRFQPLGQTKEYTAEELMILYSNSTLFQNDSHLKPYLRIISNKKHYPIIRDSRGIVLSMPPIINGEHSRITLNTKNIFIEATATDLEKAIIVLDTIVALFSQYCKVPFQLVYIRNINKRIGVCMNYDEIMAYLSRMSISCRKLAEEYKLEVTVPPTRHDILHECDIAEDIAIAYGYNNIQQQLPNINTIAEPFPLNKLSDLIRFEIAAAGWTETLNFALCSGDDISSKLRRIEELNEAVKISNPKNSEFQVARTSLLPGLLKTIASNKDMPLPLQLFELQDVVLKCSLSDVGARNERRLAAVYYNKTSGFETIHGLLDRLMLSLAIKWSKDGTGYYISAHDNPTFLPGRCAKVIGPKNITLGTLGVLHPDVIVSFGLNKPLSAFEINIEPQGMYADCLLIIFIATFTALFGELLTYLLVYRSDQYKRLKNEMERKTKKLERRKEITVEADRNAKRKIEREEEKLKATNRDMNIFKMKSMLAIGFAFTALLSTFSSIFDGKIVAKLPFTPISWLQGLSHRNLMGDDYTDCSFIFLYILCTMSIRQNLQKLLGFAPSRAMNRQAQPNFFGASTASTNFSYLR</sequence>
<reference evidence="27" key="1">
    <citation type="submission" date="2016-04" db="UniProtKB">
        <authorList>
            <consortium name="WormBaseParasite"/>
        </authorList>
    </citation>
    <scope>IDENTIFICATION</scope>
</reference>
<dbReference type="SUPFAM" id="SSF56037">
    <property type="entry name" value="PheT/TilS domain"/>
    <property type="match status" value="1"/>
</dbReference>
<dbReference type="InterPro" id="IPR009061">
    <property type="entry name" value="DNA-bd_dom_put_sf"/>
</dbReference>
<feature type="coiled-coil region" evidence="21">
    <location>
        <begin position="585"/>
        <end position="640"/>
    </location>
</feature>
<dbReference type="InterPro" id="IPR020825">
    <property type="entry name" value="Phe-tRNA_synthase-like_B3/B4"/>
</dbReference>
<evidence type="ECO:0000256" key="1">
    <source>
        <dbReference type="ARBA" id="ARBA00001946"/>
    </source>
</evidence>
<dbReference type="GO" id="GO:0009328">
    <property type="term" value="C:phenylalanine-tRNA ligase complex"/>
    <property type="evidence" value="ECO:0007669"/>
    <property type="project" value="TreeGrafter"/>
</dbReference>
<dbReference type="Proteomes" id="UP000274756">
    <property type="component" value="Unassembled WGS sequence"/>
</dbReference>
<dbReference type="Pfam" id="PF18262">
    <property type="entry name" value="PhetRS_B1"/>
    <property type="match status" value="1"/>
</dbReference>
<evidence type="ECO:0000256" key="2">
    <source>
        <dbReference type="ARBA" id="ARBA00004141"/>
    </source>
</evidence>
<comment type="subcellular location">
    <subcellularLocation>
        <location evidence="3">Cytoplasm</location>
    </subcellularLocation>
    <subcellularLocation>
        <location evidence="2">Membrane</location>
        <topology evidence="2">Multi-pass membrane protein</topology>
    </subcellularLocation>
</comment>
<evidence type="ECO:0000256" key="14">
    <source>
        <dbReference type="ARBA" id="ARBA00022842"/>
    </source>
</evidence>
<dbReference type="NCBIfam" id="TIGR00471">
    <property type="entry name" value="pheT_arch"/>
    <property type="match status" value="1"/>
</dbReference>
<dbReference type="SUPFAM" id="SSF55681">
    <property type="entry name" value="Class II aaRS and biotin synthetases"/>
    <property type="match status" value="1"/>
</dbReference>
<evidence type="ECO:0000259" key="23">
    <source>
        <dbReference type="PROSITE" id="PS51483"/>
    </source>
</evidence>
<evidence type="ECO:0000256" key="15">
    <source>
        <dbReference type="ARBA" id="ARBA00022917"/>
    </source>
</evidence>
<dbReference type="InterPro" id="IPR002809">
    <property type="entry name" value="EMC3/TMCO1"/>
</dbReference>
<keyword evidence="26" id="KW-1185">Reference proteome</keyword>
<dbReference type="GO" id="GO:0004826">
    <property type="term" value="F:phenylalanine-tRNA ligase activity"/>
    <property type="evidence" value="ECO:0007669"/>
    <property type="project" value="UniProtKB-EC"/>
</dbReference>
<dbReference type="Pfam" id="PF17759">
    <property type="entry name" value="tRNA_synthFbeta"/>
    <property type="match status" value="1"/>
</dbReference>
<dbReference type="Pfam" id="PF01956">
    <property type="entry name" value="EMC3_TMCO1"/>
    <property type="match status" value="1"/>
</dbReference>
<dbReference type="GO" id="GO:0000287">
    <property type="term" value="F:magnesium ion binding"/>
    <property type="evidence" value="ECO:0007669"/>
    <property type="project" value="InterPro"/>
</dbReference>
<evidence type="ECO:0000256" key="6">
    <source>
        <dbReference type="ARBA" id="ARBA00012814"/>
    </source>
</evidence>
<dbReference type="PANTHER" id="PTHR10947">
    <property type="entry name" value="PHENYLALANYL-TRNA SYNTHETASE BETA CHAIN AND LEUCINE-RICH REPEAT-CONTAINING PROTEIN 47"/>
    <property type="match status" value="1"/>
</dbReference>
<evidence type="ECO:0000256" key="8">
    <source>
        <dbReference type="ARBA" id="ARBA00022490"/>
    </source>
</evidence>
<protein>
    <recommendedName>
        <fullName evidence="7">Phenylalanine--tRNA ligase beta subunit</fullName>
        <ecNumber evidence="6">6.1.1.20</ecNumber>
    </recommendedName>
    <alternativeName>
        <fullName evidence="19">Phenylalanyl-tRNA synthetase beta subunit</fullName>
    </alternativeName>
</protein>
<dbReference type="EMBL" id="UYYG01001176">
    <property type="protein sequence ID" value="VDN59139.1"/>
    <property type="molecule type" value="Genomic_DNA"/>
</dbReference>
<dbReference type="InterPro" id="IPR041616">
    <property type="entry name" value="PheRS_beta_core"/>
</dbReference>
<dbReference type="InterPro" id="IPR005147">
    <property type="entry name" value="tRNA_synthase_B5-dom"/>
</dbReference>
<organism evidence="25 27">
    <name type="scientific">Dracunculus medinensis</name>
    <name type="common">Guinea worm</name>
    <dbReference type="NCBI Taxonomy" id="318479"/>
    <lineage>
        <taxon>Eukaryota</taxon>
        <taxon>Metazoa</taxon>
        <taxon>Ecdysozoa</taxon>
        <taxon>Nematoda</taxon>
        <taxon>Chromadorea</taxon>
        <taxon>Rhabditida</taxon>
        <taxon>Spirurina</taxon>
        <taxon>Dracunculoidea</taxon>
        <taxon>Dracunculidae</taxon>
        <taxon>Dracunculus</taxon>
    </lineage>
</organism>
<dbReference type="InterPro" id="IPR045864">
    <property type="entry name" value="aa-tRNA-synth_II/BPL/LPL"/>
</dbReference>
<evidence type="ECO:0000256" key="3">
    <source>
        <dbReference type="ARBA" id="ARBA00004496"/>
    </source>
</evidence>
<dbReference type="InterPro" id="IPR005146">
    <property type="entry name" value="B3/B4_tRNA-bd"/>
</dbReference>
<keyword evidence="12" id="KW-0547">Nucleotide-binding</keyword>
<dbReference type="AlphaFoldDB" id="A0A158Q4P1"/>
<feature type="domain" description="B5" evidence="23">
    <location>
        <begin position="267"/>
        <end position="344"/>
    </location>
</feature>
<keyword evidence="15" id="KW-0648">Protein biosynthesis</keyword>
<proteinExistence type="inferred from homology"/>
<dbReference type="GO" id="GO:0005524">
    <property type="term" value="F:ATP binding"/>
    <property type="evidence" value="ECO:0007669"/>
    <property type="project" value="UniProtKB-KW"/>
</dbReference>
<dbReference type="InterPro" id="IPR040659">
    <property type="entry name" value="PhetRS_B1"/>
</dbReference>
<evidence type="ECO:0000256" key="12">
    <source>
        <dbReference type="ARBA" id="ARBA00022741"/>
    </source>
</evidence>
<keyword evidence="13" id="KW-0067">ATP-binding</keyword>
<dbReference type="GO" id="GO:0006432">
    <property type="term" value="P:phenylalanyl-tRNA aminoacylation"/>
    <property type="evidence" value="ECO:0007669"/>
    <property type="project" value="InterPro"/>
</dbReference>
<dbReference type="SUPFAM" id="SSF46955">
    <property type="entry name" value="Putative DNA-binding domain"/>
    <property type="match status" value="2"/>
</dbReference>
<dbReference type="STRING" id="318479.A0A158Q4P1"/>
<keyword evidence="14" id="KW-0460">Magnesium</keyword>
<dbReference type="Pfam" id="PF03484">
    <property type="entry name" value="B5"/>
    <property type="match status" value="1"/>
</dbReference>
<name>A0A158Q4P1_DRAME</name>
<comment type="cofactor">
    <cofactor evidence="1">
        <name>Mg(2+)</name>
        <dbReference type="ChEBI" id="CHEBI:18420"/>
    </cofactor>
</comment>
<evidence type="ECO:0000256" key="10">
    <source>
        <dbReference type="ARBA" id="ARBA00022692"/>
    </source>
</evidence>
<evidence type="ECO:0000256" key="13">
    <source>
        <dbReference type="ARBA" id="ARBA00022840"/>
    </source>
</evidence>
<dbReference type="PROSITE" id="PS51483">
    <property type="entry name" value="B5"/>
    <property type="match status" value="1"/>
</dbReference>
<dbReference type="InterPro" id="IPR045060">
    <property type="entry name" value="Phe-tRNA-ligase_IIc_bsu"/>
</dbReference>
<dbReference type="Gene3D" id="3.30.56.10">
    <property type="match status" value="1"/>
</dbReference>
<evidence type="ECO:0000256" key="11">
    <source>
        <dbReference type="ARBA" id="ARBA00022723"/>
    </source>
</evidence>
<keyword evidence="18" id="KW-0030">Aminoacyl-tRNA synthetase</keyword>
<keyword evidence="11" id="KW-0479">Metal-binding</keyword>
<dbReference type="SMART" id="SM00874">
    <property type="entry name" value="B5"/>
    <property type="match status" value="1"/>
</dbReference>
<dbReference type="EC" id="6.1.1.20" evidence="6"/>
<feature type="transmembrane region" description="Helical" evidence="22">
    <location>
        <begin position="642"/>
        <end position="660"/>
    </location>
</feature>
<dbReference type="GO" id="GO:0003723">
    <property type="term" value="F:RNA binding"/>
    <property type="evidence" value="ECO:0007669"/>
    <property type="project" value="InterPro"/>
</dbReference>
<evidence type="ECO:0000313" key="26">
    <source>
        <dbReference type="Proteomes" id="UP000274756"/>
    </source>
</evidence>
<evidence type="ECO:0000313" key="24">
    <source>
        <dbReference type="EMBL" id="VDN59139.1"/>
    </source>
</evidence>
<dbReference type="SMART" id="SM01415">
    <property type="entry name" value="DUF106"/>
    <property type="match status" value="1"/>
</dbReference>
<dbReference type="SMART" id="SM00873">
    <property type="entry name" value="B3_4"/>
    <property type="match status" value="1"/>
</dbReference>
<dbReference type="Pfam" id="PF03483">
    <property type="entry name" value="B3_4"/>
    <property type="match status" value="1"/>
</dbReference>
<comment type="similarity">
    <text evidence="4">Belongs to the phenylalanyl-tRNA synthetase beta subunit family. Type 2 subfamily.</text>
</comment>
<keyword evidence="8" id="KW-0963">Cytoplasm</keyword>